<dbReference type="AlphaFoldDB" id="A0AAN8YL29"/>
<proteinExistence type="predicted"/>
<sequence>MNGGIPAVMYLSTHQKTCENPKFQQLKKKIEEIEIENLREGVVKISNSELNVPLSEIQNSTLQQHLDRFLSDLCTIRFIALILGLEKIRMIEKALQELDEEGDSNEDSIFEFINKRV</sequence>
<accession>A0AAN8YL29</accession>
<name>A0AAN8YL29_SOLBU</name>
<keyword evidence="2" id="KW-1185">Reference proteome</keyword>
<organism evidence="1 2">
    <name type="scientific">Solanum bulbocastanum</name>
    <name type="common">Wild potato</name>
    <dbReference type="NCBI Taxonomy" id="147425"/>
    <lineage>
        <taxon>Eukaryota</taxon>
        <taxon>Viridiplantae</taxon>
        <taxon>Streptophyta</taxon>
        <taxon>Embryophyta</taxon>
        <taxon>Tracheophyta</taxon>
        <taxon>Spermatophyta</taxon>
        <taxon>Magnoliopsida</taxon>
        <taxon>eudicotyledons</taxon>
        <taxon>Gunneridae</taxon>
        <taxon>Pentapetalae</taxon>
        <taxon>asterids</taxon>
        <taxon>lamiids</taxon>
        <taxon>Solanales</taxon>
        <taxon>Solanaceae</taxon>
        <taxon>Solanoideae</taxon>
        <taxon>Solaneae</taxon>
        <taxon>Solanum</taxon>
    </lineage>
</organism>
<evidence type="ECO:0000313" key="2">
    <source>
        <dbReference type="Proteomes" id="UP001371456"/>
    </source>
</evidence>
<gene>
    <name evidence="1" type="ORF">RDI58_004196</name>
</gene>
<reference evidence="1 2" key="1">
    <citation type="submission" date="2024-02" db="EMBL/GenBank/DDBJ databases">
        <title>de novo genome assembly of Solanum bulbocastanum strain 11H21.</title>
        <authorList>
            <person name="Hosaka A.J."/>
        </authorList>
    </citation>
    <scope>NUCLEOTIDE SEQUENCE [LARGE SCALE GENOMIC DNA]</scope>
    <source>
        <tissue evidence="1">Young leaves</tissue>
    </source>
</reference>
<dbReference type="EMBL" id="JBANQN010000002">
    <property type="protein sequence ID" value="KAK6796495.1"/>
    <property type="molecule type" value="Genomic_DNA"/>
</dbReference>
<comment type="caution">
    <text evidence="1">The sequence shown here is derived from an EMBL/GenBank/DDBJ whole genome shotgun (WGS) entry which is preliminary data.</text>
</comment>
<dbReference type="Proteomes" id="UP001371456">
    <property type="component" value="Unassembled WGS sequence"/>
</dbReference>
<evidence type="ECO:0000313" key="1">
    <source>
        <dbReference type="EMBL" id="KAK6796495.1"/>
    </source>
</evidence>
<protein>
    <submittedName>
        <fullName evidence="1">Uncharacterized protein</fullName>
    </submittedName>
</protein>